<evidence type="ECO:0000256" key="13">
    <source>
        <dbReference type="SAM" id="MobiDB-lite"/>
    </source>
</evidence>
<keyword evidence="3" id="KW-1003">Cell membrane</keyword>
<dbReference type="InterPro" id="IPR032861">
    <property type="entry name" value="TAXi_N"/>
</dbReference>
<dbReference type="PANTHER" id="PTHR13683">
    <property type="entry name" value="ASPARTYL PROTEASES"/>
    <property type="match status" value="1"/>
</dbReference>
<dbReference type="Gene3D" id="2.40.70.10">
    <property type="entry name" value="Acid Proteases"/>
    <property type="match status" value="2"/>
</dbReference>
<dbReference type="Pfam" id="PF14541">
    <property type="entry name" value="TAXi_C"/>
    <property type="match status" value="1"/>
</dbReference>
<dbReference type="InterPro" id="IPR001461">
    <property type="entry name" value="Aspartic_peptidase_A1"/>
</dbReference>
<dbReference type="PROSITE" id="PS00141">
    <property type="entry name" value="ASP_PROTEASE"/>
    <property type="match status" value="2"/>
</dbReference>
<evidence type="ECO:0000256" key="2">
    <source>
        <dbReference type="ARBA" id="ARBA00007447"/>
    </source>
</evidence>
<keyword evidence="14" id="KW-1133">Transmembrane helix</keyword>
<name>A0AAN8U802_SOLBU</name>
<evidence type="ECO:0000313" key="16">
    <source>
        <dbReference type="EMBL" id="KAK6797961.1"/>
    </source>
</evidence>
<protein>
    <recommendedName>
        <fullName evidence="15">Peptidase A1 domain-containing protein</fullName>
    </recommendedName>
</protein>
<organism evidence="16 17">
    <name type="scientific">Solanum bulbocastanum</name>
    <name type="common">Wild potato</name>
    <dbReference type="NCBI Taxonomy" id="147425"/>
    <lineage>
        <taxon>Eukaryota</taxon>
        <taxon>Viridiplantae</taxon>
        <taxon>Streptophyta</taxon>
        <taxon>Embryophyta</taxon>
        <taxon>Tracheophyta</taxon>
        <taxon>Spermatophyta</taxon>
        <taxon>Magnoliopsida</taxon>
        <taxon>eudicotyledons</taxon>
        <taxon>Gunneridae</taxon>
        <taxon>Pentapetalae</taxon>
        <taxon>asterids</taxon>
        <taxon>lamiids</taxon>
        <taxon>Solanales</taxon>
        <taxon>Solanaceae</taxon>
        <taxon>Solanoideae</taxon>
        <taxon>Solaneae</taxon>
        <taxon>Solanum</taxon>
    </lineage>
</organism>
<dbReference type="PROSITE" id="PS51767">
    <property type="entry name" value="PEPTIDASE_A1"/>
    <property type="match status" value="1"/>
</dbReference>
<dbReference type="PRINTS" id="PR00792">
    <property type="entry name" value="PEPSIN"/>
</dbReference>
<feature type="region of interest" description="Disordered" evidence="13">
    <location>
        <begin position="515"/>
        <end position="564"/>
    </location>
</feature>
<feature type="active site" evidence="11">
    <location>
        <position position="183"/>
    </location>
</feature>
<feature type="domain" description="Peptidase A1" evidence="15">
    <location>
        <begin position="165"/>
        <end position="506"/>
    </location>
</feature>
<dbReference type="InterPro" id="IPR033121">
    <property type="entry name" value="PEPTIDASE_A1"/>
</dbReference>
<keyword evidence="9" id="KW-0325">Glycoprotein</keyword>
<feature type="transmembrane region" description="Helical" evidence="14">
    <location>
        <begin position="65"/>
        <end position="83"/>
    </location>
</feature>
<keyword evidence="6 12" id="KW-0064">Aspartyl protease</keyword>
<dbReference type="SUPFAM" id="SSF50630">
    <property type="entry name" value="Acid proteases"/>
    <property type="match status" value="1"/>
</dbReference>
<sequence>MEAMLNFHSFKLVKPSFFPFSKSPFISSPFLFLSPCIYIYIYIYTYKESVFFVFSCTNMPNSCKIRNSFIAPILFLAILGYQLQRTDGFGTFGFDIHHRYSDPVKGILDLNGFPEKGSVEYYSAWTQRDQFVKGRRLADTTNPTVPLAFSGGNETLRLSSLGFLHYANVTVGSPGLSFLVALDTGSDLFWLPCECSNCVRALQTRRGGRINLNIYSRNTSSTSEVVPCNGTLCGQNRRCLASQNACAYGVAYLSNNTSSSGVLVEDILHLETNNAQQKSIEAPIALGCGIRQTGAFLTGAAPNGLFGLGIENISVPSMLASKGLAANSFSMCFGPDGIGRMVFGDKGSPGQGETPLNLDQPHPTYNISLTGITVGSKITDLDFTAIFDSGTSFTYLNDPVYKVITENFDSEAKQPRIQPDGEIPFEYCYGISANQTTFEVPDVNLTMKGGNQLYLFDPIIMLSLPDGSGAYCLAVVKSGDVNIIGQNFMTGYRVIFDREKMILGWKASDCYDSGESNDKSTTLPVNKHNSTEAPSPASVVPEATKGNASANEPATSFPSVPSSRPAGNHAPHLNSFYCQFMMAIFSFFSYYLIIISS</sequence>
<dbReference type="InterPro" id="IPR032799">
    <property type="entry name" value="TAXi_C"/>
</dbReference>
<comment type="subcellular location">
    <subcellularLocation>
        <location evidence="1">Cell membrane</location>
        <topology evidence="1">Lipid-anchor</topology>
    </subcellularLocation>
</comment>
<dbReference type="PANTHER" id="PTHR13683:SF816">
    <property type="entry name" value="ASPARTYL PROTEASE FAMILY PROTEIN 1-LIKE"/>
    <property type="match status" value="1"/>
</dbReference>
<feature type="compositionally biased region" description="Polar residues" evidence="13">
    <location>
        <begin position="546"/>
        <end position="562"/>
    </location>
</feature>
<dbReference type="GO" id="GO:0005886">
    <property type="term" value="C:plasma membrane"/>
    <property type="evidence" value="ECO:0007669"/>
    <property type="project" value="UniProtKB-SubCell"/>
</dbReference>
<dbReference type="Proteomes" id="UP001371456">
    <property type="component" value="Unassembled WGS sequence"/>
</dbReference>
<comment type="similarity">
    <text evidence="2 12">Belongs to the peptidase A1 family.</text>
</comment>
<dbReference type="InterPro" id="IPR034161">
    <property type="entry name" value="Pepsin-like_plant"/>
</dbReference>
<feature type="active site" evidence="11">
    <location>
        <position position="388"/>
    </location>
</feature>
<keyword evidence="7 12" id="KW-0378">Hydrolase</keyword>
<dbReference type="AlphaFoldDB" id="A0AAN8U802"/>
<dbReference type="FunFam" id="2.40.70.10:FF:000014">
    <property type="entry name" value="Aspartyl protease family protein 1"/>
    <property type="match status" value="1"/>
</dbReference>
<dbReference type="InterPro" id="IPR021109">
    <property type="entry name" value="Peptidase_aspartic_dom_sf"/>
</dbReference>
<dbReference type="Pfam" id="PF14543">
    <property type="entry name" value="TAXi_N"/>
    <property type="match status" value="1"/>
</dbReference>
<reference evidence="16 17" key="1">
    <citation type="submission" date="2024-02" db="EMBL/GenBank/DDBJ databases">
        <title>de novo genome assembly of Solanum bulbocastanum strain 11H21.</title>
        <authorList>
            <person name="Hosaka A.J."/>
        </authorList>
    </citation>
    <scope>NUCLEOTIDE SEQUENCE [LARGE SCALE GENOMIC DNA]</scope>
    <source>
        <tissue evidence="16">Young leaves</tissue>
    </source>
</reference>
<feature type="compositionally biased region" description="Polar residues" evidence="13">
    <location>
        <begin position="519"/>
        <end position="533"/>
    </location>
</feature>
<evidence type="ECO:0000256" key="1">
    <source>
        <dbReference type="ARBA" id="ARBA00004193"/>
    </source>
</evidence>
<dbReference type="EMBL" id="JBANQN010000002">
    <property type="protein sequence ID" value="KAK6797961.1"/>
    <property type="molecule type" value="Genomic_DNA"/>
</dbReference>
<evidence type="ECO:0000259" key="15">
    <source>
        <dbReference type="PROSITE" id="PS51767"/>
    </source>
</evidence>
<evidence type="ECO:0000256" key="7">
    <source>
        <dbReference type="ARBA" id="ARBA00022801"/>
    </source>
</evidence>
<evidence type="ECO:0000256" key="11">
    <source>
        <dbReference type="PIRSR" id="PIRSR601461-1"/>
    </source>
</evidence>
<evidence type="ECO:0000256" key="14">
    <source>
        <dbReference type="SAM" id="Phobius"/>
    </source>
</evidence>
<dbReference type="CDD" id="cd05476">
    <property type="entry name" value="pepsin_A_like_plant"/>
    <property type="match status" value="1"/>
</dbReference>
<accession>A0AAN8U802</accession>
<dbReference type="GO" id="GO:0006508">
    <property type="term" value="P:proteolysis"/>
    <property type="evidence" value="ECO:0007669"/>
    <property type="project" value="UniProtKB-KW"/>
</dbReference>
<keyword evidence="10" id="KW-0449">Lipoprotein</keyword>
<dbReference type="GO" id="GO:0004190">
    <property type="term" value="F:aspartic-type endopeptidase activity"/>
    <property type="evidence" value="ECO:0007669"/>
    <property type="project" value="UniProtKB-KW"/>
</dbReference>
<dbReference type="FunFam" id="2.40.70.10:FF:000012">
    <property type="entry name" value="Aspartyl protease family protein 1"/>
    <property type="match status" value="1"/>
</dbReference>
<proteinExistence type="inferred from homology"/>
<keyword evidence="17" id="KW-1185">Reference proteome</keyword>
<keyword evidence="8 14" id="KW-0472">Membrane</keyword>
<keyword evidence="4 12" id="KW-0645">Protease</keyword>
<evidence type="ECO:0000256" key="10">
    <source>
        <dbReference type="ARBA" id="ARBA00023288"/>
    </source>
</evidence>
<evidence type="ECO:0000256" key="5">
    <source>
        <dbReference type="ARBA" id="ARBA00022729"/>
    </source>
</evidence>
<keyword evidence="14" id="KW-0812">Transmembrane</keyword>
<evidence type="ECO:0000256" key="6">
    <source>
        <dbReference type="ARBA" id="ARBA00022750"/>
    </source>
</evidence>
<gene>
    <name evidence="16" type="ORF">RDI58_005663</name>
</gene>
<evidence type="ECO:0000313" key="17">
    <source>
        <dbReference type="Proteomes" id="UP001371456"/>
    </source>
</evidence>
<feature type="transmembrane region" description="Helical" evidence="14">
    <location>
        <begin position="25"/>
        <end position="44"/>
    </location>
</feature>
<comment type="caution">
    <text evidence="16">The sequence shown here is derived from an EMBL/GenBank/DDBJ whole genome shotgun (WGS) entry which is preliminary data.</text>
</comment>
<evidence type="ECO:0000256" key="3">
    <source>
        <dbReference type="ARBA" id="ARBA00022475"/>
    </source>
</evidence>
<feature type="transmembrane region" description="Helical" evidence="14">
    <location>
        <begin position="574"/>
        <end position="594"/>
    </location>
</feature>
<evidence type="ECO:0000256" key="12">
    <source>
        <dbReference type="RuleBase" id="RU000454"/>
    </source>
</evidence>
<evidence type="ECO:0000256" key="4">
    <source>
        <dbReference type="ARBA" id="ARBA00022670"/>
    </source>
</evidence>
<dbReference type="InterPro" id="IPR001969">
    <property type="entry name" value="Aspartic_peptidase_AS"/>
</dbReference>
<evidence type="ECO:0000256" key="9">
    <source>
        <dbReference type="ARBA" id="ARBA00023180"/>
    </source>
</evidence>
<evidence type="ECO:0000256" key="8">
    <source>
        <dbReference type="ARBA" id="ARBA00023136"/>
    </source>
</evidence>
<keyword evidence="5" id="KW-0732">Signal</keyword>